<proteinExistence type="predicted"/>
<gene>
    <name evidence="1" type="ORF">FD755_019289</name>
</gene>
<sequence>GCSGFSESVLKTLLSSCSRLDELNLSCEYRENLQRSDVSTLVGRCPSLVHLDFSDSVIWCFNIIPETLLEFGEIPGLKTLQIFGIVSDGTLQLLKKALPHLQVNCSHFATIARLTTGN</sequence>
<comment type="caution">
    <text evidence="1">The sequence shown here is derived from an EMBL/GenBank/DDBJ whole genome shotgun (WGS) entry which is preliminary data.</text>
</comment>
<accession>A0A5N3X6K0</accession>
<dbReference type="InterPro" id="IPR032675">
    <property type="entry name" value="LRR_dom_sf"/>
</dbReference>
<dbReference type="EMBL" id="VCEB01000016">
    <property type="protein sequence ID" value="KAB0369284.1"/>
    <property type="molecule type" value="Genomic_DNA"/>
</dbReference>
<name>A0A5N3X6K0_MUNRE</name>
<dbReference type="AlphaFoldDB" id="A0A5N3X6K0"/>
<feature type="non-terminal residue" evidence="1">
    <location>
        <position position="118"/>
    </location>
</feature>
<dbReference type="Proteomes" id="UP000326062">
    <property type="component" value="Chromosome 15"/>
</dbReference>
<reference evidence="1 2" key="1">
    <citation type="submission" date="2019-06" db="EMBL/GenBank/DDBJ databases">
        <title>Discovery of a novel chromosome fission-fusion reversal in muntjac.</title>
        <authorList>
            <person name="Mudd A.B."/>
            <person name="Bredeson J.V."/>
            <person name="Baum R."/>
            <person name="Hockemeyer D."/>
            <person name="Rokhsar D.S."/>
        </authorList>
    </citation>
    <scope>NUCLEOTIDE SEQUENCE [LARGE SCALE GENOMIC DNA]</scope>
    <source>
        <strain evidence="1">UCam_UCB_Mr</strain>
        <tissue evidence="1">Fibroblast cell line</tissue>
    </source>
</reference>
<protein>
    <submittedName>
        <fullName evidence="1">Uncharacterized protein</fullName>
    </submittedName>
</protein>
<evidence type="ECO:0000313" key="1">
    <source>
        <dbReference type="EMBL" id="KAB0369284.1"/>
    </source>
</evidence>
<dbReference type="Gene3D" id="3.80.10.10">
    <property type="entry name" value="Ribonuclease Inhibitor"/>
    <property type="match status" value="1"/>
</dbReference>
<keyword evidence="2" id="KW-1185">Reference proteome</keyword>
<evidence type="ECO:0000313" key="2">
    <source>
        <dbReference type="Proteomes" id="UP000326062"/>
    </source>
</evidence>
<feature type="non-terminal residue" evidence="1">
    <location>
        <position position="1"/>
    </location>
</feature>
<organism evidence="1 2">
    <name type="scientific">Muntiacus reevesi</name>
    <name type="common">Reeves' muntjac</name>
    <name type="synonym">Cervus reevesi</name>
    <dbReference type="NCBI Taxonomy" id="9886"/>
    <lineage>
        <taxon>Eukaryota</taxon>
        <taxon>Metazoa</taxon>
        <taxon>Chordata</taxon>
        <taxon>Craniata</taxon>
        <taxon>Vertebrata</taxon>
        <taxon>Euteleostomi</taxon>
        <taxon>Mammalia</taxon>
        <taxon>Eutheria</taxon>
        <taxon>Laurasiatheria</taxon>
        <taxon>Artiodactyla</taxon>
        <taxon>Ruminantia</taxon>
        <taxon>Pecora</taxon>
        <taxon>Cervidae</taxon>
        <taxon>Muntiacinae</taxon>
        <taxon>Muntiacus</taxon>
    </lineage>
</organism>
<dbReference type="SUPFAM" id="SSF52047">
    <property type="entry name" value="RNI-like"/>
    <property type="match status" value="1"/>
</dbReference>